<dbReference type="InterPro" id="IPR011992">
    <property type="entry name" value="EF-hand-dom_pair"/>
</dbReference>
<dbReference type="OrthoDB" id="26525at2759"/>
<sequence>MPLYVPKVVHMGITEEQLKSIFKQQDANGDGRLSKDELKKAFQQLGSHIPGWRALRAVHHADVDGDGSIGTEELEEVVAYALTLGYSI</sequence>
<organism evidence="3 4">
    <name type="scientific">Carpinus fangiana</name>
    <dbReference type="NCBI Taxonomy" id="176857"/>
    <lineage>
        <taxon>Eukaryota</taxon>
        <taxon>Viridiplantae</taxon>
        <taxon>Streptophyta</taxon>
        <taxon>Embryophyta</taxon>
        <taxon>Tracheophyta</taxon>
        <taxon>Spermatophyta</taxon>
        <taxon>Magnoliopsida</taxon>
        <taxon>eudicotyledons</taxon>
        <taxon>Gunneridae</taxon>
        <taxon>Pentapetalae</taxon>
        <taxon>rosids</taxon>
        <taxon>fabids</taxon>
        <taxon>Fagales</taxon>
        <taxon>Betulaceae</taxon>
        <taxon>Carpinus</taxon>
    </lineage>
</organism>
<gene>
    <name evidence="3" type="ORF">FH972_018533</name>
</gene>
<evidence type="ECO:0000259" key="2">
    <source>
        <dbReference type="PROSITE" id="PS50222"/>
    </source>
</evidence>
<dbReference type="Gene3D" id="1.10.238.10">
    <property type="entry name" value="EF-hand"/>
    <property type="match status" value="1"/>
</dbReference>
<protein>
    <recommendedName>
        <fullName evidence="2">EF-hand domain-containing protein</fullName>
    </recommendedName>
</protein>
<dbReference type="PROSITE" id="PS50222">
    <property type="entry name" value="EF_HAND_2"/>
    <property type="match status" value="2"/>
</dbReference>
<dbReference type="Pfam" id="PF13499">
    <property type="entry name" value="EF-hand_7"/>
    <property type="match status" value="1"/>
</dbReference>
<feature type="domain" description="EF-hand" evidence="2">
    <location>
        <begin position="13"/>
        <end position="48"/>
    </location>
</feature>
<dbReference type="EMBL" id="CM017327">
    <property type="protein sequence ID" value="KAE8100658.1"/>
    <property type="molecule type" value="Genomic_DNA"/>
</dbReference>
<dbReference type="CDD" id="cd00051">
    <property type="entry name" value="EFh"/>
    <property type="match status" value="1"/>
</dbReference>
<dbReference type="GO" id="GO:0005509">
    <property type="term" value="F:calcium ion binding"/>
    <property type="evidence" value="ECO:0007669"/>
    <property type="project" value="InterPro"/>
</dbReference>
<accession>A0A5N6RMS2</accession>
<reference evidence="3 4" key="1">
    <citation type="submission" date="2019-06" db="EMBL/GenBank/DDBJ databases">
        <title>A chromosomal-level reference genome of Carpinus fangiana (Coryloideae, Betulaceae).</title>
        <authorList>
            <person name="Yang X."/>
            <person name="Wang Z."/>
            <person name="Zhang L."/>
            <person name="Hao G."/>
            <person name="Liu J."/>
            <person name="Yang Y."/>
        </authorList>
    </citation>
    <scope>NUCLEOTIDE SEQUENCE [LARGE SCALE GENOMIC DNA]</scope>
    <source>
        <strain evidence="3">Cfa_2016G</strain>
        <tissue evidence="3">Leaf</tissue>
    </source>
</reference>
<dbReference type="InterPro" id="IPR018247">
    <property type="entry name" value="EF_Hand_1_Ca_BS"/>
</dbReference>
<proteinExistence type="predicted"/>
<name>A0A5N6RMS2_9ROSI</name>
<feature type="domain" description="EF-hand" evidence="2">
    <location>
        <begin position="56"/>
        <end position="84"/>
    </location>
</feature>
<keyword evidence="1" id="KW-0106">Calcium</keyword>
<dbReference type="SUPFAM" id="SSF47473">
    <property type="entry name" value="EF-hand"/>
    <property type="match status" value="1"/>
</dbReference>
<dbReference type="SMART" id="SM00054">
    <property type="entry name" value="EFh"/>
    <property type="match status" value="2"/>
</dbReference>
<dbReference type="AlphaFoldDB" id="A0A5N6RMS2"/>
<evidence type="ECO:0000313" key="4">
    <source>
        <dbReference type="Proteomes" id="UP000327013"/>
    </source>
</evidence>
<evidence type="ECO:0000256" key="1">
    <source>
        <dbReference type="ARBA" id="ARBA00022837"/>
    </source>
</evidence>
<keyword evidence="4" id="KW-1185">Reference proteome</keyword>
<dbReference type="Proteomes" id="UP000327013">
    <property type="component" value="Chromosome 7"/>
</dbReference>
<dbReference type="InterPro" id="IPR002048">
    <property type="entry name" value="EF_hand_dom"/>
</dbReference>
<evidence type="ECO:0000313" key="3">
    <source>
        <dbReference type="EMBL" id="KAE8100658.1"/>
    </source>
</evidence>
<dbReference type="PROSITE" id="PS00018">
    <property type="entry name" value="EF_HAND_1"/>
    <property type="match status" value="2"/>
</dbReference>